<dbReference type="PANTHER" id="PTHR43701">
    <property type="entry name" value="MEMBRANE TRANSPORTER PROTEIN MJ0441-RELATED"/>
    <property type="match status" value="1"/>
</dbReference>
<keyword evidence="4 6" id="KW-1133">Transmembrane helix</keyword>
<dbReference type="Pfam" id="PF01925">
    <property type="entry name" value="TauE"/>
    <property type="match status" value="1"/>
</dbReference>
<feature type="transmembrane region" description="Helical" evidence="6">
    <location>
        <begin position="44"/>
        <end position="62"/>
    </location>
</feature>
<reference evidence="7 8" key="1">
    <citation type="submission" date="2020-08" db="EMBL/GenBank/DDBJ databases">
        <authorList>
            <person name="Criscuolo A."/>
        </authorList>
    </citation>
    <scope>NUCLEOTIDE SEQUENCE [LARGE SCALE GENOMIC DNA]</scope>
    <source>
        <strain evidence="7">CIP111764</strain>
    </source>
</reference>
<comment type="similarity">
    <text evidence="2 6">Belongs to the 4-toluene sulfonate uptake permease (TSUP) (TC 2.A.102) family.</text>
</comment>
<dbReference type="InterPro" id="IPR051598">
    <property type="entry name" value="TSUP/Inactive_protease-like"/>
</dbReference>
<comment type="subcellular location">
    <subcellularLocation>
        <location evidence="6">Cell membrane</location>
        <topology evidence="6">Multi-pass membrane protein</topology>
    </subcellularLocation>
    <subcellularLocation>
        <location evidence="1">Membrane</location>
        <topology evidence="1">Multi-pass membrane protein</topology>
    </subcellularLocation>
</comment>
<evidence type="ECO:0000256" key="5">
    <source>
        <dbReference type="ARBA" id="ARBA00023136"/>
    </source>
</evidence>
<feature type="transmembrane region" description="Helical" evidence="6">
    <location>
        <begin position="128"/>
        <end position="154"/>
    </location>
</feature>
<dbReference type="InterPro" id="IPR002781">
    <property type="entry name" value="TM_pro_TauE-like"/>
</dbReference>
<protein>
    <recommendedName>
        <fullName evidence="6">Probable membrane transporter protein</fullName>
    </recommendedName>
</protein>
<keyword evidence="3 6" id="KW-0812">Transmembrane</keyword>
<evidence type="ECO:0000313" key="8">
    <source>
        <dbReference type="Proteomes" id="UP000583387"/>
    </source>
</evidence>
<dbReference type="EMBL" id="CAJFCI010000080">
    <property type="protein sequence ID" value="CAD5110012.1"/>
    <property type="molecule type" value="Genomic_DNA"/>
</dbReference>
<feature type="transmembrane region" description="Helical" evidence="6">
    <location>
        <begin position="74"/>
        <end position="92"/>
    </location>
</feature>
<evidence type="ECO:0000256" key="2">
    <source>
        <dbReference type="ARBA" id="ARBA00009142"/>
    </source>
</evidence>
<dbReference type="Proteomes" id="UP000583387">
    <property type="component" value="Unassembled WGS sequence"/>
</dbReference>
<gene>
    <name evidence="7" type="ORF">PSEWESI4_04328</name>
</gene>
<dbReference type="AlphaFoldDB" id="A0A7U7ERU2"/>
<feature type="transmembrane region" description="Helical" evidence="6">
    <location>
        <begin position="166"/>
        <end position="187"/>
    </location>
</feature>
<proteinExistence type="inferred from homology"/>
<feature type="transmembrane region" description="Helical" evidence="6">
    <location>
        <begin position="199"/>
        <end position="218"/>
    </location>
</feature>
<organism evidence="7 8">
    <name type="scientific">Zestomonas carbonaria</name>
    <dbReference type="NCBI Taxonomy" id="2762745"/>
    <lineage>
        <taxon>Bacteria</taxon>
        <taxon>Pseudomonadati</taxon>
        <taxon>Pseudomonadota</taxon>
        <taxon>Gammaproteobacteria</taxon>
        <taxon>Pseudomonadales</taxon>
        <taxon>Pseudomonadaceae</taxon>
        <taxon>Zestomonas</taxon>
    </lineage>
</organism>
<keyword evidence="8" id="KW-1185">Reference proteome</keyword>
<dbReference type="RefSeq" id="WP_210768868.1">
    <property type="nucleotide sequence ID" value="NZ_CAJFCI010000080.1"/>
</dbReference>
<accession>A0A7U7ERU2</accession>
<evidence type="ECO:0000256" key="1">
    <source>
        <dbReference type="ARBA" id="ARBA00004141"/>
    </source>
</evidence>
<evidence type="ECO:0000313" key="7">
    <source>
        <dbReference type="EMBL" id="CAD5110012.1"/>
    </source>
</evidence>
<comment type="caution">
    <text evidence="7">The sequence shown here is derived from an EMBL/GenBank/DDBJ whole genome shotgun (WGS) entry which is preliminary data.</text>
</comment>
<evidence type="ECO:0000256" key="4">
    <source>
        <dbReference type="ARBA" id="ARBA00022989"/>
    </source>
</evidence>
<keyword evidence="5 6" id="KW-0472">Membrane</keyword>
<evidence type="ECO:0000256" key="3">
    <source>
        <dbReference type="ARBA" id="ARBA00022692"/>
    </source>
</evidence>
<sequence>MEHVPLPLACAAFLLVALLYASVGQAGASGYIAVMALLGFAPAQIKPLALALNSLVSLLVVWRFGRAGHFRWELFRPLALGAAPMALLGGYWTLPGPWFERLLGLLLLIAAIPTLLRPPSDRPAVPPPCMALVLAGATIGLLSGLTGMGGGVLLAPLLLHCRWAEIRSAAALSSAFILVNSVAALAGHWSAMQRLPAETGLLAASVAVGGLLGAHLGSRRLSTLTVQRLLALLLLVAGGKLLMA</sequence>
<dbReference type="PANTHER" id="PTHR43701:SF5">
    <property type="entry name" value="MEMBRANE TRANSPORTER PROTEIN-RELATED"/>
    <property type="match status" value="1"/>
</dbReference>
<dbReference type="GO" id="GO:0005886">
    <property type="term" value="C:plasma membrane"/>
    <property type="evidence" value="ECO:0007669"/>
    <property type="project" value="UniProtKB-SubCell"/>
</dbReference>
<keyword evidence="6" id="KW-1003">Cell membrane</keyword>
<evidence type="ECO:0000256" key="6">
    <source>
        <dbReference type="RuleBase" id="RU363041"/>
    </source>
</evidence>
<name>A0A7U7ERU2_9GAMM</name>